<name>A0ABY8UKD5_TETOB</name>
<dbReference type="SUPFAM" id="SSF52540">
    <property type="entry name" value="P-loop containing nucleoside triphosphate hydrolases"/>
    <property type="match status" value="1"/>
</dbReference>
<dbReference type="PANTHER" id="PTHR14690">
    <property type="entry name" value="IQ MOTIF CONTAINING WITH AAA DOMAIN 1"/>
    <property type="match status" value="1"/>
</dbReference>
<organism evidence="3 4">
    <name type="scientific">Tetradesmus obliquus</name>
    <name type="common">Green alga</name>
    <name type="synonym">Acutodesmus obliquus</name>
    <dbReference type="NCBI Taxonomy" id="3088"/>
    <lineage>
        <taxon>Eukaryota</taxon>
        <taxon>Viridiplantae</taxon>
        <taxon>Chlorophyta</taxon>
        <taxon>core chlorophytes</taxon>
        <taxon>Chlorophyceae</taxon>
        <taxon>CS clade</taxon>
        <taxon>Sphaeropleales</taxon>
        <taxon>Scenedesmaceae</taxon>
        <taxon>Tetradesmus</taxon>
    </lineage>
</organism>
<feature type="domain" description="AAA+ ATPase" evidence="2">
    <location>
        <begin position="592"/>
        <end position="760"/>
    </location>
</feature>
<evidence type="ECO:0000256" key="1">
    <source>
        <dbReference type="SAM" id="MobiDB-lite"/>
    </source>
</evidence>
<proteinExistence type="predicted"/>
<gene>
    <name evidence="3" type="ORF">OEZ85_004215</name>
</gene>
<dbReference type="InterPro" id="IPR003593">
    <property type="entry name" value="AAA+_ATPase"/>
</dbReference>
<dbReference type="PROSITE" id="PS50096">
    <property type="entry name" value="IQ"/>
    <property type="match status" value="1"/>
</dbReference>
<reference evidence="3 4" key="1">
    <citation type="submission" date="2023-05" db="EMBL/GenBank/DDBJ databases">
        <title>A 100% complete, gapless, phased diploid assembly of the Scenedesmus obliquus UTEX 3031 genome.</title>
        <authorList>
            <person name="Biondi T.C."/>
            <person name="Hanschen E.R."/>
            <person name="Kwon T."/>
            <person name="Eng W."/>
            <person name="Kruse C.P.S."/>
            <person name="Koehler S.I."/>
            <person name="Kunde Y."/>
            <person name="Gleasner C.D."/>
            <person name="You Mak K.T."/>
            <person name="Polle J."/>
            <person name="Hovde B.T."/>
            <person name="Starkenburg S.R."/>
        </authorList>
    </citation>
    <scope>NUCLEOTIDE SEQUENCE [LARGE SCALE GENOMIC DNA]</scope>
    <source>
        <strain evidence="3 4">DOE0152z</strain>
    </source>
</reference>
<dbReference type="SMART" id="SM00382">
    <property type="entry name" value="AAA"/>
    <property type="match status" value="1"/>
</dbReference>
<evidence type="ECO:0000259" key="2">
    <source>
        <dbReference type="SMART" id="SM00382"/>
    </source>
</evidence>
<dbReference type="InterPro" id="IPR027417">
    <property type="entry name" value="P-loop_NTPase"/>
</dbReference>
<dbReference type="InterPro" id="IPR003959">
    <property type="entry name" value="ATPase_AAA_core"/>
</dbReference>
<dbReference type="InterPro" id="IPR052267">
    <property type="entry name" value="N-DRC_Component"/>
</dbReference>
<dbReference type="Gene3D" id="3.40.50.300">
    <property type="entry name" value="P-loop containing nucleotide triphosphate hydrolases"/>
    <property type="match status" value="1"/>
</dbReference>
<feature type="compositionally biased region" description="Basic and acidic residues" evidence="1">
    <location>
        <begin position="877"/>
        <end position="888"/>
    </location>
</feature>
<feature type="compositionally biased region" description="Basic residues" evidence="1">
    <location>
        <begin position="484"/>
        <end position="512"/>
    </location>
</feature>
<dbReference type="PANTHER" id="PTHR14690:SF0">
    <property type="entry name" value="IQ MOTIF CONTAINING WITH AAA DOMAIN 1"/>
    <property type="match status" value="1"/>
</dbReference>
<accession>A0ABY8UKD5</accession>
<dbReference type="Gene3D" id="1.10.8.60">
    <property type="match status" value="1"/>
</dbReference>
<feature type="region of interest" description="Disordered" evidence="1">
    <location>
        <begin position="484"/>
        <end position="516"/>
    </location>
</feature>
<dbReference type="EMBL" id="CP126221">
    <property type="protein sequence ID" value="WIA21839.1"/>
    <property type="molecule type" value="Genomic_DNA"/>
</dbReference>
<protein>
    <recommendedName>
        <fullName evidence="2">AAA+ ATPase domain-containing protein</fullName>
    </recommendedName>
</protein>
<evidence type="ECO:0000313" key="4">
    <source>
        <dbReference type="Proteomes" id="UP001244341"/>
    </source>
</evidence>
<keyword evidence="4" id="KW-1185">Reference proteome</keyword>
<feature type="region of interest" description="Disordered" evidence="1">
    <location>
        <begin position="362"/>
        <end position="397"/>
    </location>
</feature>
<evidence type="ECO:0000313" key="3">
    <source>
        <dbReference type="EMBL" id="WIA21839.1"/>
    </source>
</evidence>
<dbReference type="Pfam" id="PF00004">
    <property type="entry name" value="AAA"/>
    <property type="match status" value="1"/>
</dbReference>
<feature type="region of interest" description="Disordered" evidence="1">
    <location>
        <begin position="866"/>
        <end position="888"/>
    </location>
</feature>
<dbReference type="Proteomes" id="UP001244341">
    <property type="component" value="Chromosome 14b"/>
</dbReference>
<sequence>MWREAMMELLDQLEAENPEDPALAPKELSEWACIYIKYLQIFRKLEAAYDQMLQPQKRQDMRKALEACMGRMLEIRHWLVKLNRGLDFVQLDDLLVDLKVTPDVLEVPVPRYFIEDRAKELNDRDKFLQVLLEKYQQANQQGAADAGAVVTSNSSKQGNSANAVSSGPPLLPEEAVAVIIRNERGRQARERTRLVASAKRSRAVEERRRQAGVALSKDEAVTKIQSMLRGCLWRNRVRQEANQELVFVGMKPQPVDPKADPQAIEARHLLARKQQLLDPEHGTLRKYDDAVVSLKAKVLETEGEDMREAIQDKINAWFIANRNPQTGEYPDLPPEEAGGSKVILQPPLLSVEELLADEAAAAADKSKKGGKPGAAAAKKPAGKDAKGGGKGDAAAEGSGTAEVISSAFIPLIEGAVAEYIGKWQERPAPGGASWEQQHDPELLKDELRPLVFEEVRQQVDEEMRTLLANLKELVAAEAAAKAGKKAKKKKGGKAKKGAGGKKAKGGKGKKKKDPTADRSMESLFAELASNGVLVSPPKVELADYLGGYSFMGATLEKAGIIPDPSLAQIRQAVTEFAILPLGSQLAHERLPHIKSLLLYGAPSTGKTMVAQAIAHLSGSCFFDLSPRNTDGHYPGKAVAMLLHMVFKVAKTMAPSVIYIDEVEKVFVSDKKKAKEFGGQEPFSRIKMELLRELKGLAPGDRAAEPFSRIKKELLRELKGLAPGDRVLLVGASREPWLAAKKDEKAFMGVWSKALQMPLPDYAARRLIWPGLFARHGGKLAYDFDLSTLAQLSEGYAAGALDAVVSGLLTPVRRERLKMHPVDIQEFLHWLCRVQAVPQQVDEALHKWADRTPALAAIKGAAADKAAAAAGGGGSKKGAKDEKGKKKMK</sequence>